<evidence type="ECO:0000313" key="2">
    <source>
        <dbReference type="EMBL" id="EJT72401.1"/>
    </source>
</evidence>
<reference evidence="3" key="5">
    <citation type="submission" date="2018-04" db="UniProtKB">
        <authorList>
            <consortium name="EnsemblFungi"/>
        </authorList>
    </citation>
    <scope>IDENTIFICATION</scope>
    <source>
        <strain evidence="3">R3-111a-1</strain>
    </source>
</reference>
<reference evidence="2" key="2">
    <citation type="submission" date="2010-07" db="EMBL/GenBank/DDBJ databases">
        <authorList>
            <consortium name="The Broad Institute Genome Sequencing Platform"/>
            <consortium name="Broad Institute Genome Sequencing Center for Infectious Disease"/>
            <person name="Ma L.-J."/>
            <person name="Dead R."/>
            <person name="Young S."/>
            <person name="Zeng Q."/>
            <person name="Koehrsen M."/>
            <person name="Alvarado L."/>
            <person name="Berlin A."/>
            <person name="Chapman S.B."/>
            <person name="Chen Z."/>
            <person name="Freedman E."/>
            <person name="Gellesch M."/>
            <person name="Goldberg J."/>
            <person name="Griggs A."/>
            <person name="Gujja S."/>
            <person name="Heilman E.R."/>
            <person name="Heiman D."/>
            <person name="Hepburn T."/>
            <person name="Howarth C."/>
            <person name="Jen D."/>
            <person name="Larson L."/>
            <person name="Mehta T."/>
            <person name="Neiman D."/>
            <person name="Pearson M."/>
            <person name="Roberts A."/>
            <person name="Saif S."/>
            <person name="Shea T."/>
            <person name="Shenoy N."/>
            <person name="Sisk P."/>
            <person name="Stolte C."/>
            <person name="Sykes S."/>
            <person name="Walk T."/>
            <person name="White J."/>
            <person name="Yandava C."/>
            <person name="Haas B."/>
            <person name="Nusbaum C."/>
            <person name="Birren B."/>
        </authorList>
    </citation>
    <scope>NUCLEOTIDE SEQUENCE</scope>
    <source>
        <strain evidence="2">R3-111a-1</strain>
    </source>
</reference>
<feature type="transmembrane region" description="Helical" evidence="1">
    <location>
        <begin position="20"/>
        <end position="42"/>
    </location>
</feature>
<feature type="non-terminal residue" evidence="2">
    <location>
        <position position="94"/>
    </location>
</feature>
<reference evidence="4" key="1">
    <citation type="submission" date="2010-07" db="EMBL/GenBank/DDBJ databases">
        <title>The genome sequence of Gaeumannomyces graminis var. tritici strain R3-111a-1.</title>
        <authorList>
            <consortium name="The Broad Institute Genome Sequencing Platform"/>
            <person name="Ma L.-J."/>
            <person name="Dead R."/>
            <person name="Young S."/>
            <person name="Zeng Q."/>
            <person name="Koehrsen M."/>
            <person name="Alvarado L."/>
            <person name="Berlin A."/>
            <person name="Chapman S.B."/>
            <person name="Chen Z."/>
            <person name="Freedman E."/>
            <person name="Gellesch M."/>
            <person name="Goldberg J."/>
            <person name="Griggs A."/>
            <person name="Gujja S."/>
            <person name="Heilman E.R."/>
            <person name="Heiman D."/>
            <person name="Hepburn T."/>
            <person name="Howarth C."/>
            <person name="Jen D."/>
            <person name="Larson L."/>
            <person name="Mehta T."/>
            <person name="Neiman D."/>
            <person name="Pearson M."/>
            <person name="Roberts A."/>
            <person name="Saif S."/>
            <person name="Shea T."/>
            <person name="Shenoy N."/>
            <person name="Sisk P."/>
            <person name="Stolte C."/>
            <person name="Sykes S."/>
            <person name="Walk T."/>
            <person name="White J."/>
            <person name="Yandava C."/>
            <person name="Haas B."/>
            <person name="Nusbaum C."/>
            <person name="Birren B."/>
        </authorList>
    </citation>
    <scope>NUCLEOTIDE SEQUENCE [LARGE SCALE GENOMIC DNA]</scope>
    <source>
        <strain evidence="4">R3-111a-1</strain>
    </source>
</reference>
<dbReference type="GeneID" id="20349725"/>
<keyword evidence="1" id="KW-0472">Membrane</keyword>
<gene>
    <name evidence="3" type="primary">20349725</name>
    <name evidence="2" type="ORF">GGTG_09267</name>
</gene>
<dbReference type="AlphaFoldDB" id="J8TXP1"/>
<reference evidence="2" key="3">
    <citation type="submission" date="2010-09" db="EMBL/GenBank/DDBJ databases">
        <title>Annotation of Gaeumannomyces graminis var. tritici R3-111a-1.</title>
        <authorList>
            <consortium name="The Broad Institute Genome Sequencing Platform"/>
            <person name="Ma L.-J."/>
            <person name="Dead R."/>
            <person name="Young S.K."/>
            <person name="Zeng Q."/>
            <person name="Gargeya S."/>
            <person name="Fitzgerald M."/>
            <person name="Haas B."/>
            <person name="Abouelleil A."/>
            <person name="Alvarado L."/>
            <person name="Arachchi H.M."/>
            <person name="Berlin A."/>
            <person name="Brown A."/>
            <person name="Chapman S.B."/>
            <person name="Chen Z."/>
            <person name="Dunbar C."/>
            <person name="Freedman E."/>
            <person name="Gearin G."/>
            <person name="Gellesch M."/>
            <person name="Goldberg J."/>
            <person name="Griggs A."/>
            <person name="Gujja S."/>
            <person name="Heiman D."/>
            <person name="Howarth C."/>
            <person name="Larson L."/>
            <person name="Lui A."/>
            <person name="MacDonald P.J.P."/>
            <person name="Mehta T."/>
            <person name="Montmayeur A."/>
            <person name="Murphy C."/>
            <person name="Neiman D."/>
            <person name="Pearson M."/>
            <person name="Priest M."/>
            <person name="Roberts A."/>
            <person name="Saif S."/>
            <person name="Shea T."/>
            <person name="Shenoy N."/>
            <person name="Sisk P."/>
            <person name="Stolte C."/>
            <person name="Sykes S."/>
            <person name="Yandava C."/>
            <person name="Wortman J."/>
            <person name="Nusbaum C."/>
            <person name="Birren B."/>
        </authorList>
    </citation>
    <scope>NUCLEOTIDE SEQUENCE</scope>
    <source>
        <strain evidence="2">R3-111a-1</strain>
    </source>
</reference>
<reference evidence="3" key="4">
    <citation type="journal article" date="2015" name="G3 (Bethesda)">
        <title>Genome sequences of three phytopathogenic species of the Magnaporthaceae family of fungi.</title>
        <authorList>
            <person name="Okagaki L.H."/>
            <person name="Nunes C.C."/>
            <person name="Sailsbery J."/>
            <person name="Clay B."/>
            <person name="Brown D."/>
            <person name="John T."/>
            <person name="Oh Y."/>
            <person name="Young N."/>
            <person name="Fitzgerald M."/>
            <person name="Haas B.J."/>
            <person name="Zeng Q."/>
            <person name="Young S."/>
            <person name="Adiconis X."/>
            <person name="Fan L."/>
            <person name="Levin J.Z."/>
            <person name="Mitchell T.K."/>
            <person name="Okubara P.A."/>
            <person name="Farman M.L."/>
            <person name="Kohn L.M."/>
            <person name="Birren B."/>
            <person name="Ma L.-J."/>
            <person name="Dean R.A."/>
        </authorList>
    </citation>
    <scope>NUCLEOTIDE SEQUENCE</scope>
    <source>
        <strain evidence="3">R3-111a-1</strain>
    </source>
</reference>
<evidence type="ECO:0000256" key="1">
    <source>
        <dbReference type="SAM" id="Phobius"/>
    </source>
</evidence>
<keyword evidence="1" id="KW-0812">Transmembrane</keyword>
<dbReference type="VEuPathDB" id="FungiDB:GGTG_09267"/>
<proteinExistence type="predicted"/>
<dbReference type="RefSeq" id="XP_009225375.1">
    <property type="nucleotide sequence ID" value="XM_009227111.1"/>
</dbReference>
<keyword evidence="1" id="KW-1133">Transmembrane helix</keyword>
<name>J8TXP1_GAET3</name>
<dbReference type="EMBL" id="GL385399">
    <property type="protein sequence ID" value="EJT72401.1"/>
    <property type="molecule type" value="Genomic_DNA"/>
</dbReference>
<accession>J8TXP1</accession>
<evidence type="ECO:0000313" key="3">
    <source>
        <dbReference type="EnsemblFungi" id="EJT72401"/>
    </source>
</evidence>
<protein>
    <submittedName>
        <fullName evidence="2 3">Uncharacterized protein</fullName>
    </submittedName>
</protein>
<dbReference type="Proteomes" id="UP000006039">
    <property type="component" value="Unassembled WGS sequence"/>
</dbReference>
<organism evidence="2">
    <name type="scientific">Gaeumannomyces tritici (strain R3-111a-1)</name>
    <name type="common">Wheat and barley take-all root rot fungus</name>
    <name type="synonym">Gaeumannomyces graminis var. tritici</name>
    <dbReference type="NCBI Taxonomy" id="644352"/>
    <lineage>
        <taxon>Eukaryota</taxon>
        <taxon>Fungi</taxon>
        <taxon>Dikarya</taxon>
        <taxon>Ascomycota</taxon>
        <taxon>Pezizomycotina</taxon>
        <taxon>Sordariomycetes</taxon>
        <taxon>Sordariomycetidae</taxon>
        <taxon>Magnaporthales</taxon>
        <taxon>Magnaporthaceae</taxon>
        <taxon>Gaeumannomyces</taxon>
    </lineage>
</organism>
<dbReference type="EnsemblFungi" id="EJT72401">
    <property type="protein sequence ID" value="EJT72401"/>
    <property type="gene ID" value="GGTG_09267"/>
</dbReference>
<sequence length="94" mass="10928">MLLECAFIYRYKLFLKRVPVNLIIALNWVSFIKNPTISFLYLKLSNLIKSARTKYYQSLNFVFFSLKTGGNLNKTGLIIKIISCQRKGFLLAEN</sequence>
<evidence type="ECO:0000313" key="4">
    <source>
        <dbReference type="Proteomes" id="UP000006039"/>
    </source>
</evidence>
<keyword evidence="4" id="KW-1185">Reference proteome</keyword>